<evidence type="ECO:0000259" key="5">
    <source>
        <dbReference type="Pfam" id="PF01494"/>
    </source>
</evidence>
<keyword evidence="2" id="KW-0274">FAD</keyword>
<keyword evidence="4 6" id="KW-0503">Monooxygenase</keyword>
<evidence type="ECO:0000256" key="1">
    <source>
        <dbReference type="ARBA" id="ARBA00022630"/>
    </source>
</evidence>
<dbReference type="KEGG" id="nah:F5544_32405"/>
<dbReference type="GO" id="GO:0071949">
    <property type="term" value="F:FAD binding"/>
    <property type="evidence" value="ECO:0007669"/>
    <property type="project" value="InterPro"/>
</dbReference>
<evidence type="ECO:0000313" key="7">
    <source>
        <dbReference type="Proteomes" id="UP000503540"/>
    </source>
</evidence>
<dbReference type="PANTHER" id="PTHR47178:SF5">
    <property type="entry name" value="FAD-BINDING DOMAIN-CONTAINING PROTEIN"/>
    <property type="match status" value="1"/>
</dbReference>
<dbReference type="PANTHER" id="PTHR47178">
    <property type="entry name" value="MONOOXYGENASE, FAD-BINDING"/>
    <property type="match status" value="1"/>
</dbReference>
<sequence length="433" mass="47099">MPTNEPLKVIVAGGGIGGLALANGLRRAGVQVSVHERDTLRTDRLQGFRIHISPHGSRALAELLSPEMYSTFVASSGKGGNGLGFMTEQLKTLLQVDPEEPDENPAGGGHFGISRITLRQILLAELGDTVRYDSMFERYERLPDGRVVAHFADGGSEIGDVLVGADGGTSRVRAQYLPYAQRVETGIVAIAGKYALTPESRERLDARLLANPTSIMPPSGCGMFIAPHEFDIPARAGIGETEAGAEPGLLFDNTQPYIFWAYAAKRERYGVDLDALRSAELHELAGGMTADWAPELRFLIRASDSDATTLIPIKTSVPIEPWQTTNITLLGDAIHSMTPFRGIGANTALRDARLLCRNLIAADRRELALLDGIRDYERQMIDYGFQAVRDSLTAANQTVSDSRFGRHAGKVFFRTANAIPAIKRKIFADLDIE</sequence>
<evidence type="ECO:0000313" key="6">
    <source>
        <dbReference type="EMBL" id="QIS14318.1"/>
    </source>
</evidence>
<dbReference type="EMBL" id="CP046172">
    <property type="protein sequence ID" value="QIS14318.1"/>
    <property type="molecule type" value="Genomic_DNA"/>
</dbReference>
<dbReference type="Proteomes" id="UP000503540">
    <property type="component" value="Chromosome"/>
</dbReference>
<protein>
    <submittedName>
        <fullName evidence="6">FAD-dependent monooxygenase</fullName>
    </submittedName>
</protein>
<dbReference type="Pfam" id="PF01494">
    <property type="entry name" value="FAD_binding_3"/>
    <property type="match status" value="1"/>
</dbReference>
<reference evidence="6 7" key="1">
    <citation type="journal article" date="2019" name="ACS Chem. Biol.">
        <title>Identification and Mobilization of a Cryptic Antibiotic Biosynthesis Gene Locus from a Human-Pathogenic Nocardia Isolate.</title>
        <authorList>
            <person name="Herisse M."/>
            <person name="Ishida K."/>
            <person name="Porter J.L."/>
            <person name="Howden B."/>
            <person name="Hertweck C."/>
            <person name="Stinear T.P."/>
            <person name="Pidot S.J."/>
        </authorList>
    </citation>
    <scope>NUCLEOTIDE SEQUENCE [LARGE SCALE GENOMIC DNA]</scope>
    <source>
        <strain evidence="6 7">AUSMDU00012717</strain>
    </source>
</reference>
<gene>
    <name evidence="6" type="ORF">F5544_32405</name>
</gene>
<accession>A0A6G9YM85</accession>
<dbReference type="RefSeq" id="WP_167476745.1">
    <property type="nucleotide sequence ID" value="NZ_CP046172.1"/>
</dbReference>
<organism evidence="6 7">
    <name type="scientific">Nocardia arthritidis</name>
    <dbReference type="NCBI Taxonomy" id="228602"/>
    <lineage>
        <taxon>Bacteria</taxon>
        <taxon>Bacillati</taxon>
        <taxon>Actinomycetota</taxon>
        <taxon>Actinomycetes</taxon>
        <taxon>Mycobacteriales</taxon>
        <taxon>Nocardiaceae</taxon>
        <taxon>Nocardia</taxon>
    </lineage>
</organism>
<dbReference type="Gene3D" id="3.50.50.60">
    <property type="entry name" value="FAD/NAD(P)-binding domain"/>
    <property type="match status" value="1"/>
</dbReference>
<keyword evidence="7" id="KW-1185">Reference proteome</keyword>
<dbReference type="AlphaFoldDB" id="A0A6G9YM85"/>
<dbReference type="InterPro" id="IPR036188">
    <property type="entry name" value="FAD/NAD-bd_sf"/>
</dbReference>
<keyword evidence="3" id="KW-0560">Oxidoreductase</keyword>
<dbReference type="PRINTS" id="PR00420">
    <property type="entry name" value="RNGMNOXGNASE"/>
</dbReference>
<feature type="domain" description="FAD-binding" evidence="5">
    <location>
        <begin position="319"/>
        <end position="367"/>
    </location>
</feature>
<name>A0A6G9YM85_9NOCA</name>
<dbReference type="GO" id="GO:0004497">
    <property type="term" value="F:monooxygenase activity"/>
    <property type="evidence" value="ECO:0007669"/>
    <property type="project" value="UniProtKB-KW"/>
</dbReference>
<evidence type="ECO:0000256" key="3">
    <source>
        <dbReference type="ARBA" id="ARBA00023002"/>
    </source>
</evidence>
<keyword evidence="1" id="KW-0285">Flavoprotein</keyword>
<dbReference type="SUPFAM" id="SSF51905">
    <property type="entry name" value="FAD/NAD(P)-binding domain"/>
    <property type="match status" value="1"/>
</dbReference>
<evidence type="ECO:0000256" key="4">
    <source>
        <dbReference type="ARBA" id="ARBA00023033"/>
    </source>
</evidence>
<proteinExistence type="predicted"/>
<evidence type="ECO:0000256" key="2">
    <source>
        <dbReference type="ARBA" id="ARBA00022827"/>
    </source>
</evidence>
<dbReference type="InterPro" id="IPR002938">
    <property type="entry name" value="FAD-bd"/>
</dbReference>